<gene>
    <name evidence="1" type="ORF">HUT05_28360</name>
</gene>
<evidence type="ECO:0008006" key="3">
    <source>
        <dbReference type="Google" id="ProtNLM"/>
    </source>
</evidence>
<dbReference type="AlphaFoldDB" id="A0A7H8TC29"/>
<proteinExistence type="predicted"/>
<sequence>MIASIGVVVSLLVSSWQTRELARQTSINTGVAGVSAMYNGMERLHHIESLIAAEPWLYGHFYGSASLPDDEHQRARVLTIAGMLADVVDYGLVITETNPDIKFYAGWRDFALSLRRTSPAMVHLVGERPAWWAALNKYWAEHPEPSS</sequence>
<keyword evidence="2" id="KW-1185">Reference proteome</keyword>
<organism evidence="1 2">
    <name type="scientific">Streptomyces chartreusis</name>
    <dbReference type="NCBI Taxonomy" id="1969"/>
    <lineage>
        <taxon>Bacteria</taxon>
        <taxon>Bacillati</taxon>
        <taxon>Actinomycetota</taxon>
        <taxon>Actinomycetes</taxon>
        <taxon>Kitasatosporales</taxon>
        <taxon>Streptomycetaceae</taxon>
        <taxon>Streptomyces</taxon>
    </lineage>
</organism>
<dbReference type="EMBL" id="CP056041">
    <property type="protein sequence ID" value="QKZ20914.1"/>
    <property type="molecule type" value="Genomic_DNA"/>
</dbReference>
<evidence type="ECO:0000313" key="2">
    <source>
        <dbReference type="Proteomes" id="UP000509418"/>
    </source>
</evidence>
<name>A0A7H8TC29_STRCX</name>
<accession>A0A7H8TC29</accession>
<dbReference type="RefSeq" id="WP_176576751.1">
    <property type="nucleotide sequence ID" value="NZ_CP056041.1"/>
</dbReference>
<protein>
    <recommendedName>
        <fullName evidence="3">DUF4760 domain-containing protein</fullName>
    </recommendedName>
</protein>
<evidence type="ECO:0000313" key="1">
    <source>
        <dbReference type="EMBL" id="QKZ20914.1"/>
    </source>
</evidence>
<reference evidence="1 2" key="1">
    <citation type="submission" date="2020-06" db="EMBL/GenBank/DDBJ databases">
        <title>Genome mining for natural products.</title>
        <authorList>
            <person name="Zhang B."/>
            <person name="Shi J."/>
            <person name="Ge H."/>
        </authorList>
    </citation>
    <scope>NUCLEOTIDE SEQUENCE [LARGE SCALE GENOMIC DNA]</scope>
    <source>
        <strain evidence="1 2">NA02069</strain>
    </source>
</reference>
<dbReference type="Proteomes" id="UP000509418">
    <property type="component" value="Chromosome"/>
</dbReference>